<evidence type="ECO:0000256" key="1">
    <source>
        <dbReference type="ARBA" id="ARBA00005854"/>
    </source>
</evidence>
<evidence type="ECO:0000259" key="5">
    <source>
        <dbReference type="Pfam" id="PF02826"/>
    </source>
</evidence>
<dbReference type="PROSITE" id="PS00671">
    <property type="entry name" value="D_2_HYDROXYACID_DH_3"/>
    <property type="match status" value="1"/>
</dbReference>
<keyword evidence="7" id="KW-1185">Reference proteome</keyword>
<dbReference type="GO" id="GO:0005829">
    <property type="term" value="C:cytosol"/>
    <property type="evidence" value="ECO:0007669"/>
    <property type="project" value="TreeGrafter"/>
</dbReference>
<dbReference type="InterPro" id="IPR029752">
    <property type="entry name" value="D-isomer_DH_CS1"/>
</dbReference>
<dbReference type="SUPFAM" id="SSF52283">
    <property type="entry name" value="Formate/glycerate dehydrogenase catalytic domain-like"/>
    <property type="match status" value="1"/>
</dbReference>
<dbReference type="InterPro" id="IPR050223">
    <property type="entry name" value="D-isomer_2-hydroxyacid_DH"/>
</dbReference>
<feature type="domain" description="D-isomer specific 2-hydroxyacid dehydrogenase catalytic" evidence="4">
    <location>
        <begin position="5"/>
        <end position="320"/>
    </location>
</feature>
<dbReference type="CDD" id="cd05301">
    <property type="entry name" value="GDH"/>
    <property type="match status" value="1"/>
</dbReference>
<dbReference type="GO" id="GO:0016618">
    <property type="term" value="F:hydroxypyruvate reductase [NAD(P)H] activity"/>
    <property type="evidence" value="ECO:0007669"/>
    <property type="project" value="TreeGrafter"/>
</dbReference>
<feature type="domain" description="D-isomer specific 2-hydroxyacid dehydrogenase NAD-binding" evidence="5">
    <location>
        <begin position="110"/>
        <end position="288"/>
    </location>
</feature>
<dbReference type="GO" id="GO:0030267">
    <property type="term" value="F:glyoxylate reductase (NADPH) activity"/>
    <property type="evidence" value="ECO:0007669"/>
    <property type="project" value="TreeGrafter"/>
</dbReference>
<dbReference type="EMBL" id="LYPC01000027">
    <property type="protein sequence ID" value="OCT12044.1"/>
    <property type="molecule type" value="Genomic_DNA"/>
</dbReference>
<accession>A0A1C0ZVA7</accession>
<dbReference type="AlphaFoldDB" id="A0A1C0ZVA7"/>
<evidence type="ECO:0000256" key="3">
    <source>
        <dbReference type="RuleBase" id="RU003719"/>
    </source>
</evidence>
<dbReference type="RefSeq" id="WP_065855968.1">
    <property type="nucleotide sequence ID" value="NZ_LYPC01000027.1"/>
</dbReference>
<comment type="caution">
    <text evidence="6">The sequence shown here is derived from an EMBL/GenBank/DDBJ whole genome shotgun (WGS) entry which is preliminary data.</text>
</comment>
<proteinExistence type="inferred from homology"/>
<evidence type="ECO:0000259" key="4">
    <source>
        <dbReference type="Pfam" id="PF00389"/>
    </source>
</evidence>
<protein>
    <submittedName>
        <fullName evidence="6">D-glycerate dehydrogenase</fullName>
    </submittedName>
</protein>
<sequence>MKPIVLITRKVPEIARALLQEAFELIEWMEEEEPAPRSFLEKWIGEVDGLYCLLTDKIDESLIARSNRLKVISTMAVGFNHIDVAAASKRGILVTHTPEVLTETTADLAFALILATARRLVEASVFLREGQWKTWSPMLMTGQEVYGATLGIIGMGRIGEAVARRASGFDMKILYHNRNQKPEAEMRLGMAYAGLEELLQASDFVVVLAPYTQETADMIRKEQLQLMKPSAILINVARGGIVNETDLYDALQKGTIWAAGLDVFDTEPVPLDHPLLTLTNVVTLPHIGSASIQTRMQMALIAAQNLMKGLAGERPNFVVNPTAWSDVNTGQGKE</sequence>
<dbReference type="InterPro" id="IPR006140">
    <property type="entry name" value="D-isomer_DH_NAD-bd"/>
</dbReference>
<dbReference type="GO" id="GO:0051287">
    <property type="term" value="F:NAD binding"/>
    <property type="evidence" value="ECO:0007669"/>
    <property type="project" value="InterPro"/>
</dbReference>
<dbReference type="Pfam" id="PF02826">
    <property type="entry name" value="2-Hacid_dh_C"/>
    <property type="match status" value="1"/>
</dbReference>
<reference evidence="7" key="1">
    <citation type="submission" date="2016-05" db="EMBL/GenBank/DDBJ databases">
        <title>Paenibacillus oryzae. sp. nov., isolated from the rice root.</title>
        <authorList>
            <person name="Zhang J."/>
            <person name="Zhang X."/>
        </authorList>
    </citation>
    <scope>NUCLEOTIDE SEQUENCE [LARGE SCALE GENOMIC DNA]</scope>
    <source>
        <strain evidence="7">KCTC13222</strain>
    </source>
</reference>
<dbReference type="Proteomes" id="UP000093309">
    <property type="component" value="Unassembled WGS sequence"/>
</dbReference>
<dbReference type="InterPro" id="IPR036291">
    <property type="entry name" value="NAD(P)-bd_dom_sf"/>
</dbReference>
<gene>
    <name evidence="6" type="ORF">A8709_29770</name>
</gene>
<evidence type="ECO:0000313" key="6">
    <source>
        <dbReference type="EMBL" id="OCT12044.1"/>
    </source>
</evidence>
<dbReference type="SUPFAM" id="SSF51735">
    <property type="entry name" value="NAD(P)-binding Rossmann-fold domains"/>
    <property type="match status" value="1"/>
</dbReference>
<dbReference type="PANTHER" id="PTHR10996:SF283">
    <property type="entry name" value="GLYOXYLATE_HYDROXYPYRUVATE REDUCTASE B"/>
    <property type="match status" value="1"/>
</dbReference>
<evidence type="ECO:0000313" key="7">
    <source>
        <dbReference type="Proteomes" id="UP000093309"/>
    </source>
</evidence>
<dbReference type="STRING" id="512399.A8709_29770"/>
<dbReference type="PANTHER" id="PTHR10996">
    <property type="entry name" value="2-HYDROXYACID DEHYDROGENASE-RELATED"/>
    <property type="match status" value="1"/>
</dbReference>
<keyword evidence="2 3" id="KW-0560">Oxidoreductase</keyword>
<dbReference type="InterPro" id="IPR029753">
    <property type="entry name" value="D-isomer_DH_CS"/>
</dbReference>
<dbReference type="InterPro" id="IPR006139">
    <property type="entry name" value="D-isomer_2_OHA_DH_cat_dom"/>
</dbReference>
<dbReference type="PROSITE" id="PS00065">
    <property type="entry name" value="D_2_HYDROXYACID_DH_1"/>
    <property type="match status" value="1"/>
</dbReference>
<comment type="similarity">
    <text evidence="1 3">Belongs to the D-isomer specific 2-hydroxyacid dehydrogenase family.</text>
</comment>
<name>A0A1C0ZVA7_9BACL</name>
<dbReference type="FunFam" id="3.40.50.720:FF:000462">
    <property type="entry name" value="Glyoxylate reductase (NADP+)"/>
    <property type="match status" value="1"/>
</dbReference>
<dbReference type="Pfam" id="PF00389">
    <property type="entry name" value="2-Hacid_dh"/>
    <property type="match status" value="1"/>
</dbReference>
<dbReference type="Gene3D" id="3.40.50.720">
    <property type="entry name" value="NAD(P)-binding Rossmann-like Domain"/>
    <property type="match status" value="2"/>
</dbReference>
<organism evidence="6 7">
    <name type="scientific">Paenibacillus pectinilyticus</name>
    <dbReference type="NCBI Taxonomy" id="512399"/>
    <lineage>
        <taxon>Bacteria</taxon>
        <taxon>Bacillati</taxon>
        <taxon>Bacillota</taxon>
        <taxon>Bacilli</taxon>
        <taxon>Bacillales</taxon>
        <taxon>Paenibacillaceae</taxon>
        <taxon>Paenibacillus</taxon>
    </lineage>
</organism>
<dbReference type="OrthoDB" id="9805416at2"/>
<evidence type="ECO:0000256" key="2">
    <source>
        <dbReference type="ARBA" id="ARBA00023002"/>
    </source>
</evidence>